<feature type="transmembrane region" description="Helical" evidence="1">
    <location>
        <begin position="26"/>
        <end position="43"/>
    </location>
</feature>
<sequence length="52" mass="5280">MLFTDVVLLTAFAVSAATETVPVPAQLLGAAVTAAALIGNNLVMRRRVSAPA</sequence>
<name>A0ABW0EI85_9PSEU</name>
<keyword evidence="3" id="KW-1185">Reference proteome</keyword>
<accession>A0ABW0EI85</accession>
<evidence type="ECO:0000256" key="1">
    <source>
        <dbReference type="SAM" id="Phobius"/>
    </source>
</evidence>
<dbReference type="RefSeq" id="WP_378242706.1">
    <property type="nucleotide sequence ID" value="NZ_JBHSKF010000001.1"/>
</dbReference>
<proteinExistence type="predicted"/>
<protein>
    <submittedName>
        <fullName evidence="2">Uncharacterized protein</fullName>
    </submittedName>
</protein>
<dbReference type="EMBL" id="JBHSKF010000001">
    <property type="protein sequence ID" value="MFC5285614.1"/>
    <property type="molecule type" value="Genomic_DNA"/>
</dbReference>
<organism evidence="2 3">
    <name type="scientific">Actinokineospora guangxiensis</name>
    <dbReference type="NCBI Taxonomy" id="1490288"/>
    <lineage>
        <taxon>Bacteria</taxon>
        <taxon>Bacillati</taxon>
        <taxon>Actinomycetota</taxon>
        <taxon>Actinomycetes</taxon>
        <taxon>Pseudonocardiales</taxon>
        <taxon>Pseudonocardiaceae</taxon>
        <taxon>Actinokineospora</taxon>
    </lineage>
</organism>
<keyword evidence="1" id="KW-1133">Transmembrane helix</keyword>
<keyword evidence="1" id="KW-0812">Transmembrane</keyword>
<gene>
    <name evidence="2" type="ORF">ACFPM7_00995</name>
</gene>
<evidence type="ECO:0000313" key="2">
    <source>
        <dbReference type="EMBL" id="MFC5285614.1"/>
    </source>
</evidence>
<dbReference type="Proteomes" id="UP001596157">
    <property type="component" value="Unassembled WGS sequence"/>
</dbReference>
<evidence type="ECO:0000313" key="3">
    <source>
        <dbReference type="Proteomes" id="UP001596157"/>
    </source>
</evidence>
<comment type="caution">
    <text evidence="2">The sequence shown here is derived from an EMBL/GenBank/DDBJ whole genome shotgun (WGS) entry which is preliminary data.</text>
</comment>
<reference evidence="3" key="1">
    <citation type="journal article" date="2019" name="Int. J. Syst. Evol. Microbiol.">
        <title>The Global Catalogue of Microorganisms (GCM) 10K type strain sequencing project: providing services to taxonomists for standard genome sequencing and annotation.</title>
        <authorList>
            <consortium name="The Broad Institute Genomics Platform"/>
            <consortium name="The Broad Institute Genome Sequencing Center for Infectious Disease"/>
            <person name="Wu L."/>
            <person name="Ma J."/>
        </authorList>
    </citation>
    <scope>NUCLEOTIDE SEQUENCE [LARGE SCALE GENOMIC DNA]</scope>
    <source>
        <strain evidence="3">CCUG 59778</strain>
    </source>
</reference>
<keyword evidence="1" id="KW-0472">Membrane</keyword>